<dbReference type="PROSITE" id="PS00409">
    <property type="entry name" value="PROKAR_NTER_METHYL"/>
    <property type="match status" value="1"/>
</dbReference>
<comment type="subcellular location">
    <subcellularLocation>
        <location evidence="1">Cell surface</location>
    </subcellularLocation>
</comment>
<reference evidence="4 5" key="1">
    <citation type="submission" date="2018-08" db="EMBL/GenBank/DDBJ databases">
        <title>Lysinibacillus sp. YLB-03 draft genome sequence.</title>
        <authorList>
            <person name="Yu L."/>
        </authorList>
    </citation>
    <scope>NUCLEOTIDE SEQUENCE [LARGE SCALE GENOMIC DNA]</scope>
    <source>
        <strain evidence="4 5">YLB-03</strain>
    </source>
</reference>
<keyword evidence="3" id="KW-1133">Transmembrane helix</keyword>
<proteinExistence type="predicted"/>
<sequence>MIKIKFTNRLNQSGLSLVEVVASIVILSIILLSFFTMLVQSAKTTKTSEEIIDATYIAQTEIEELYAYSAKNPFPIGNFEANIFPNFHFIKSKNENGIEEYYYEKQESAYIILKVTPKTIASTNLTRVLIQIYDKKNGTMKAQMENTLEWGT</sequence>
<dbReference type="NCBIfam" id="TIGR02532">
    <property type="entry name" value="IV_pilin_GFxxxE"/>
    <property type="match status" value="1"/>
</dbReference>
<keyword evidence="5" id="KW-1185">Reference proteome</keyword>
<keyword evidence="2" id="KW-0178">Competence</keyword>
<accession>A0A396SSR0</accession>
<dbReference type="GO" id="GO:0009986">
    <property type="term" value="C:cell surface"/>
    <property type="evidence" value="ECO:0007669"/>
    <property type="project" value="UniProtKB-SubCell"/>
</dbReference>
<dbReference type="EMBL" id="QWEI01000001">
    <property type="protein sequence ID" value="RHW39491.1"/>
    <property type="molecule type" value="Genomic_DNA"/>
</dbReference>
<evidence type="ECO:0000256" key="1">
    <source>
        <dbReference type="ARBA" id="ARBA00004241"/>
    </source>
</evidence>
<evidence type="ECO:0000256" key="3">
    <source>
        <dbReference type="SAM" id="Phobius"/>
    </source>
</evidence>
<evidence type="ECO:0000256" key="2">
    <source>
        <dbReference type="ARBA" id="ARBA00023287"/>
    </source>
</evidence>
<dbReference type="Pfam" id="PF07963">
    <property type="entry name" value="N_methyl"/>
    <property type="match status" value="1"/>
</dbReference>
<dbReference type="OrthoDB" id="2970736at2"/>
<evidence type="ECO:0000313" key="5">
    <source>
        <dbReference type="Proteomes" id="UP000265692"/>
    </source>
</evidence>
<name>A0A396SSR0_9BACL</name>
<evidence type="ECO:0000313" key="4">
    <source>
        <dbReference type="EMBL" id="RHW39491.1"/>
    </source>
</evidence>
<protein>
    <submittedName>
        <fullName evidence="4">Prepilin-type N-terminal cleavage/methylation domain-containing protein</fullName>
    </submittedName>
</protein>
<dbReference type="RefSeq" id="WP_118874503.1">
    <property type="nucleotide sequence ID" value="NZ_QWEI01000001.1"/>
</dbReference>
<organism evidence="4 5">
    <name type="scientific">Ureibacillus yapensis</name>
    <dbReference type="NCBI Taxonomy" id="2304605"/>
    <lineage>
        <taxon>Bacteria</taxon>
        <taxon>Bacillati</taxon>
        <taxon>Bacillota</taxon>
        <taxon>Bacilli</taxon>
        <taxon>Bacillales</taxon>
        <taxon>Caryophanaceae</taxon>
        <taxon>Ureibacillus</taxon>
    </lineage>
</organism>
<dbReference type="InterPro" id="IPR012902">
    <property type="entry name" value="N_methyl_site"/>
</dbReference>
<keyword evidence="3" id="KW-0472">Membrane</keyword>
<comment type="caution">
    <text evidence="4">The sequence shown here is derived from an EMBL/GenBank/DDBJ whole genome shotgun (WGS) entry which is preliminary data.</text>
</comment>
<dbReference type="Proteomes" id="UP000265692">
    <property type="component" value="Unassembled WGS sequence"/>
</dbReference>
<dbReference type="AlphaFoldDB" id="A0A396SSR0"/>
<dbReference type="GO" id="GO:0030420">
    <property type="term" value="P:establishment of competence for transformation"/>
    <property type="evidence" value="ECO:0007669"/>
    <property type="project" value="UniProtKB-KW"/>
</dbReference>
<keyword evidence="3" id="KW-0812">Transmembrane</keyword>
<feature type="transmembrane region" description="Helical" evidence="3">
    <location>
        <begin position="20"/>
        <end position="39"/>
    </location>
</feature>
<gene>
    <name evidence="4" type="ORF">D1B33_01205</name>
</gene>